<keyword evidence="2" id="KW-1185">Reference proteome</keyword>
<reference evidence="1" key="1">
    <citation type="submission" date="2011-01" db="EMBL/GenBank/DDBJ databases">
        <authorList>
            <person name="Muzny D."/>
            <person name="Qin X."/>
            <person name="Buhay C."/>
            <person name="Dugan-Rocha S."/>
            <person name="Ding Y."/>
            <person name="Chen G."/>
            <person name="Hawes A."/>
            <person name="Holder M."/>
            <person name="Jhangiani S."/>
            <person name="Johnson A."/>
            <person name="Khan Z."/>
            <person name="Li Z."/>
            <person name="Liu W."/>
            <person name="Liu X."/>
            <person name="Perez L."/>
            <person name="Shen H."/>
            <person name="Wang Q."/>
            <person name="Watt J."/>
            <person name="Xi L."/>
            <person name="Xin Y."/>
            <person name="Zhou J."/>
            <person name="Deng J."/>
            <person name="Jiang H."/>
            <person name="Liu Y."/>
            <person name="Qu J."/>
            <person name="Song X.-Z."/>
            <person name="Zhang L."/>
            <person name="Villasana D."/>
            <person name="Johnson A."/>
            <person name="Liu J."/>
            <person name="Liyanage D."/>
            <person name="Lorensuhewa L."/>
            <person name="Robinson T."/>
            <person name="Song A."/>
            <person name="Song B.-B."/>
            <person name="Dinh H."/>
            <person name="Thornton R."/>
            <person name="Coyle M."/>
            <person name="Francisco L."/>
            <person name="Jackson L."/>
            <person name="Javaid M."/>
            <person name="Korchina V."/>
            <person name="Kovar C."/>
            <person name="Mata R."/>
            <person name="Mathew T."/>
            <person name="Ngo R."/>
            <person name="Nguyen L."/>
            <person name="Nguyen N."/>
            <person name="Okwuonu G."/>
            <person name="Ongeri F."/>
            <person name="Pham C."/>
            <person name="Simmons D."/>
            <person name="Wilczek-Boney K."/>
            <person name="Hale W."/>
            <person name="Jakkamsetti A."/>
            <person name="Pham P."/>
            <person name="Ruth R."/>
            <person name="San Lucas F."/>
            <person name="Warren J."/>
            <person name="Zhang J."/>
            <person name="Zhao Z."/>
            <person name="Zhou C."/>
            <person name="Zhu D."/>
            <person name="Lee S."/>
            <person name="Bess C."/>
            <person name="Blankenburg K."/>
            <person name="Forbes L."/>
            <person name="Fu Q."/>
            <person name="Gubbala S."/>
            <person name="Hirani K."/>
            <person name="Jayaseelan J.C."/>
            <person name="Lara F."/>
            <person name="Munidasa M."/>
            <person name="Palculict T."/>
            <person name="Patil S."/>
            <person name="Pu L.-L."/>
            <person name="Saada N."/>
            <person name="Tang L."/>
            <person name="Weissenberger G."/>
            <person name="Zhu Y."/>
            <person name="Hemphill L."/>
            <person name="Shang Y."/>
            <person name="Youmans B."/>
            <person name="Ayvaz T."/>
            <person name="Ross M."/>
            <person name="Santibanez J."/>
            <person name="Aqrawi P."/>
            <person name="Gross S."/>
            <person name="Joshi V."/>
            <person name="Fowler G."/>
            <person name="Nazareth L."/>
            <person name="Reid J."/>
            <person name="Worley K."/>
            <person name="Petrosino J."/>
            <person name="Highlander S."/>
            <person name="Gibbs R."/>
        </authorList>
    </citation>
    <scope>NUCLEOTIDE SEQUENCE [LARGE SCALE GENOMIC DNA]</scope>
    <source>
        <strain evidence="1">ATCC 33269</strain>
    </source>
</reference>
<name>E7RR02_9BACT</name>
<dbReference type="AlphaFoldDB" id="E7RR02"/>
<dbReference type="EMBL" id="AEPE02000005">
    <property type="protein sequence ID" value="EFZ36690.1"/>
    <property type="molecule type" value="Genomic_DNA"/>
</dbReference>
<dbReference type="RefSeq" id="WP_004369758.1">
    <property type="nucleotide sequence ID" value="NZ_GL833119.1"/>
</dbReference>
<comment type="caution">
    <text evidence="1">The sequence shown here is derived from an EMBL/GenBank/DDBJ whole genome shotgun (WGS) entry which is preliminary data.</text>
</comment>
<gene>
    <name evidence="1" type="ORF">HMPREF0663_11603</name>
</gene>
<organism evidence="1 2">
    <name type="scientific">Hoylesella oralis ATCC 33269</name>
    <dbReference type="NCBI Taxonomy" id="873533"/>
    <lineage>
        <taxon>Bacteria</taxon>
        <taxon>Pseudomonadati</taxon>
        <taxon>Bacteroidota</taxon>
        <taxon>Bacteroidia</taxon>
        <taxon>Bacteroidales</taxon>
        <taxon>Prevotellaceae</taxon>
        <taxon>Hoylesella</taxon>
    </lineage>
</organism>
<sequence length="702" mass="79608">MKITNLKKGEDYQLSADAKLEVERVNPFFNDWGEMTVPMDMPASEHNRRLLDYPDMFGRREKMIVAETSIQDGEYHAQCRQVVISATRKGSISTSFYINDGSFYSRIRNVKLKDIFKNEFVPDVDTVEQGIEFCRKLRDGSHPRYAIFPVLVDDDSGIDGGMNYKVINAYGKEDILKKREVQIPGGGTGYFILAQAFFPNETGEGCDFYNAVGRTEYVNQIPVTLPAGYYITPFVRANYVLERIFRYFGYTLKDNFFTKTDPFRDMVILNNVIDVLANGKIKVADLVPDITCTDFLSVFRKKFCCEFTSDEGSRTADVIFLREALGSRPVADLTRSLVEEPTISYKSSKDFKRIVLSSKDAVSPESTDNYDDLGDMSKSAPDAYLDMATGAFYKDGFSGDYRVVTKIGEASQSYNTGEDMDTQEIEVPDCIPEFRTLQYSGQVDDTDYIYTMGTLLYIGSYSTLNSKMVVAEVDNQEASDKTGKLLPMLAFAYMSASGKPAGTISPCDLQLAHHPRIFDYALYYNGTYGIFEKFYRDYDTLLRNALQEMKMKLLLSQSEKQNLPAHAKVIVRGVPFFFNKLKFTLGGKNEPMESDLRTVTLSEPVVSSPYISDIFPAMSAGYQWVGKIRQTEVGSGDYDSAGIDKDRTFRTVYPPIPSASWVGKQYGKQVSYTSQQLKHRTFFRHSKWKYTKTEVWLECEAK</sequence>
<evidence type="ECO:0000313" key="2">
    <source>
        <dbReference type="Proteomes" id="UP000005580"/>
    </source>
</evidence>
<protein>
    <submittedName>
        <fullName evidence="1">Uncharacterized protein</fullName>
    </submittedName>
</protein>
<accession>E7RR02</accession>
<evidence type="ECO:0000313" key="1">
    <source>
        <dbReference type="EMBL" id="EFZ36690.1"/>
    </source>
</evidence>
<dbReference type="Proteomes" id="UP000005580">
    <property type="component" value="Unassembled WGS sequence"/>
</dbReference>
<dbReference type="HOGENOM" id="CLU_407008_0_0_10"/>
<proteinExistence type="predicted"/>
<dbReference type="STRING" id="28134.SAMN05444288_2412"/>
<dbReference type="eggNOG" id="ENOG5032SQS">
    <property type="taxonomic scope" value="Bacteria"/>
</dbReference>